<comment type="caution">
    <text evidence="8">The sequence shown here is derived from an EMBL/GenBank/DDBJ whole genome shotgun (WGS) entry which is preliminary data.</text>
</comment>
<feature type="region of interest" description="Disordered" evidence="6">
    <location>
        <begin position="15"/>
        <end position="35"/>
    </location>
</feature>
<feature type="region of interest" description="Disordered" evidence="6">
    <location>
        <begin position="157"/>
        <end position="176"/>
    </location>
</feature>
<dbReference type="InterPro" id="IPR017937">
    <property type="entry name" value="Thioredoxin_CS"/>
</dbReference>
<gene>
    <name evidence="8" type="ORF">GCM10009854_26480</name>
</gene>
<keyword evidence="4" id="KW-1015">Disulfide bond</keyword>
<dbReference type="SUPFAM" id="SSF52833">
    <property type="entry name" value="Thioredoxin-like"/>
    <property type="match status" value="1"/>
</dbReference>
<sequence length="307" mass="33116">MAGAVDLSALKSRADAAAKGANQPPGEDSGNGQAAEGHAAIVEATEANFQEVVEQSLQVPVVVDLWATWCEPCKQLSPALEKLAREYNGAFLLAKVDVDANPRIAQLFQVQSVPMVIAIGGGQPVDGFAGAQAEPQLRQWIDSLLDQLRDQLPGIKAAEQAAGSTEPEEEPEDPRFTRAEDALERGDFAEAEAAYQEILASEPNNEQAKAALMQVRFTARAEQADPSAIERADANSDDLDAQLAAADAEVAIGKVDEGFNRLIQTIKRTSGDDRNRVREHLIEMFEVFPEGDERVIKARRDLASALF</sequence>
<dbReference type="InterPro" id="IPR036249">
    <property type="entry name" value="Thioredoxin-like_sf"/>
</dbReference>
<evidence type="ECO:0000256" key="5">
    <source>
        <dbReference type="ARBA" id="ARBA00023284"/>
    </source>
</evidence>
<dbReference type="PANTHER" id="PTHR45663">
    <property type="entry name" value="GEO12009P1"/>
    <property type="match status" value="1"/>
</dbReference>
<dbReference type="Pfam" id="PF00085">
    <property type="entry name" value="Thioredoxin"/>
    <property type="match status" value="1"/>
</dbReference>
<name>A0ABN3GBK0_9PSEU</name>
<reference evidence="8 9" key="1">
    <citation type="journal article" date="2019" name="Int. J. Syst. Evol. Microbiol.">
        <title>The Global Catalogue of Microorganisms (GCM) 10K type strain sequencing project: providing services to taxonomists for standard genome sequencing and annotation.</title>
        <authorList>
            <consortium name="The Broad Institute Genomics Platform"/>
            <consortium name="The Broad Institute Genome Sequencing Center for Infectious Disease"/>
            <person name="Wu L."/>
            <person name="Ma J."/>
        </authorList>
    </citation>
    <scope>NUCLEOTIDE SEQUENCE [LARGE SCALE GENOMIC DNA]</scope>
    <source>
        <strain evidence="8 9">JCM 16221</strain>
    </source>
</reference>
<evidence type="ECO:0000259" key="7">
    <source>
        <dbReference type="PROSITE" id="PS51352"/>
    </source>
</evidence>
<dbReference type="EMBL" id="BAAARA010000008">
    <property type="protein sequence ID" value="GAA2347960.1"/>
    <property type="molecule type" value="Genomic_DNA"/>
</dbReference>
<keyword evidence="9" id="KW-1185">Reference proteome</keyword>
<evidence type="ECO:0000256" key="2">
    <source>
        <dbReference type="ARBA" id="ARBA00022448"/>
    </source>
</evidence>
<keyword evidence="5" id="KW-0676">Redox-active center</keyword>
<keyword evidence="2" id="KW-0813">Transport</keyword>
<evidence type="ECO:0000313" key="9">
    <source>
        <dbReference type="Proteomes" id="UP001501218"/>
    </source>
</evidence>
<evidence type="ECO:0000256" key="1">
    <source>
        <dbReference type="ARBA" id="ARBA00008987"/>
    </source>
</evidence>
<dbReference type="Proteomes" id="UP001501218">
    <property type="component" value="Unassembled WGS sequence"/>
</dbReference>
<organism evidence="8 9">
    <name type="scientific">Saccharopolyspora halophila</name>
    <dbReference type="NCBI Taxonomy" id="405551"/>
    <lineage>
        <taxon>Bacteria</taxon>
        <taxon>Bacillati</taxon>
        <taxon>Actinomycetota</taxon>
        <taxon>Actinomycetes</taxon>
        <taxon>Pseudonocardiales</taxon>
        <taxon>Pseudonocardiaceae</taxon>
        <taxon>Saccharopolyspora</taxon>
    </lineage>
</organism>
<proteinExistence type="inferred from homology"/>
<evidence type="ECO:0000256" key="3">
    <source>
        <dbReference type="ARBA" id="ARBA00022982"/>
    </source>
</evidence>
<dbReference type="CDD" id="cd02956">
    <property type="entry name" value="ybbN"/>
    <property type="match status" value="1"/>
</dbReference>
<accession>A0ABN3GBK0</accession>
<dbReference type="PROSITE" id="PS00194">
    <property type="entry name" value="THIOREDOXIN_1"/>
    <property type="match status" value="1"/>
</dbReference>
<evidence type="ECO:0000313" key="8">
    <source>
        <dbReference type="EMBL" id="GAA2347960.1"/>
    </source>
</evidence>
<evidence type="ECO:0000256" key="4">
    <source>
        <dbReference type="ARBA" id="ARBA00023157"/>
    </source>
</evidence>
<feature type="domain" description="Thioredoxin" evidence="7">
    <location>
        <begin position="29"/>
        <end position="146"/>
    </location>
</feature>
<dbReference type="Gene3D" id="1.25.40.10">
    <property type="entry name" value="Tetratricopeptide repeat domain"/>
    <property type="match status" value="1"/>
</dbReference>
<keyword evidence="3" id="KW-0249">Electron transport</keyword>
<dbReference type="SUPFAM" id="SSF48452">
    <property type="entry name" value="TPR-like"/>
    <property type="match status" value="1"/>
</dbReference>
<dbReference type="Gene3D" id="3.40.30.10">
    <property type="entry name" value="Glutaredoxin"/>
    <property type="match status" value="1"/>
</dbReference>
<dbReference type="Pfam" id="PF14561">
    <property type="entry name" value="TPR_20"/>
    <property type="match status" value="1"/>
</dbReference>
<evidence type="ECO:0000256" key="6">
    <source>
        <dbReference type="SAM" id="MobiDB-lite"/>
    </source>
</evidence>
<dbReference type="InterPro" id="IPR011990">
    <property type="entry name" value="TPR-like_helical_dom_sf"/>
</dbReference>
<dbReference type="InterPro" id="IPR013766">
    <property type="entry name" value="Thioredoxin_domain"/>
</dbReference>
<comment type="similarity">
    <text evidence="1">Belongs to the thioredoxin family.</text>
</comment>
<dbReference type="PROSITE" id="PS51352">
    <property type="entry name" value="THIOREDOXIN_2"/>
    <property type="match status" value="1"/>
</dbReference>
<dbReference type="RefSeq" id="WP_344130984.1">
    <property type="nucleotide sequence ID" value="NZ_BAAARA010000008.1"/>
</dbReference>
<protein>
    <submittedName>
        <fullName evidence="8">Tetratricopeptide repeat protein</fullName>
    </submittedName>
</protein>
<dbReference type="PANTHER" id="PTHR45663:SF11">
    <property type="entry name" value="GEO12009P1"/>
    <property type="match status" value="1"/>
</dbReference>